<protein>
    <submittedName>
        <fullName evidence="2">Uncharacterized protein</fullName>
    </submittedName>
</protein>
<evidence type="ECO:0000313" key="1">
    <source>
        <dbReference type="EMBL" id="CAE8581441.1"/>
    </source>
</evidence>
<evidence type="ECO:0000313" key="2">
    <source>
        <dbReference type="EMBL" id="CAE8719761.1"/>
    </source>
</evidence>
<organism evidence="2 3">
    <name type="scientific">Polarella glacialis</name>
    <name type="common">Dinoflagellate</name>
    <dbReference type="NCBI Taxonomy" id="89957"/>
    <lineage>
        <taxon>Eukaryota</taxon>
        <taxon>Sar</taxon>
        <taxon>Alveolata</taxon>
        <taxon>Dinophyceae</taxon>
        <taxon>Suessiales</taxon>
        <taxon>Suessiaceae</taxon>
        <taxon>Polarella</taxon>
    </lineage>
</organism>
<sequence length="130" mass="14274">MRLLVSQVDDRTLVGDFKLQETHLCGLSAAEIMQSPPVVRRAFDRKLLPGAPTFQGAVAAPEWQPAAGAERTPAWQLRRKGLREVGLSALRWAWLQAAMLQCFWRHPLIPVPPSIGGNSSMAAQTGYLEG</sequence>
<reference evidence="2" key="1">
    <citation type="submission" date="2021-02" db="EMBL/GenBank/DDBJ databases">
        <authorList>
            <person name="Dougan E. K."/>
            <person name="Rhodes N."/>
            <person name="Thang M."/>
            <person name="Chan C."/>
        </authorList>
    </citation>
    <scope>NUCLEOTIDE SEQUENCE</scope>
</reference>
<dbReference type="EMBL" id="CAJNNW010033620">
    <property type="protein sequence ID" value="CAE8719761.1"/>
    <property type="molecule type" value="Genomic_DNA"/>
</dbReference>
<accession>A0A813L4S3</accession>
<evidence type="ECO:0000313" key="4">
    <source>
        <dbReference type="Proteomes" id="UP000654075"/>
    </source>
</evidence>
<dbReference type="Proteomes" id="UP000626109">
    <property type="component" value="Unassembled WGS sequence"/>
</dbReference>
<gene>
    <name evidence="1" type="ORF">PGLA1383_LOCUS467</name>
    <name evidence="2" type="ORF">PGLA2088_LOCUS40868</name>
</gene>
<proteinExistence type="predicted"/>
<keyword evidence="4" id="KW-1185">Reference proteome</keyword>
<comment type="caution">
    <text evidence="2">The sequence shown here is derived from an EMBL/GenBank/DDBJ whole genome shotgun (WGS) entry which is preliminary data.</text>
</comment>
<name>A0A813L4S3_POLGL</name>
<dbReference type="Proteomes" id="UP000654075">
    <property type="component" value="Unassembled WGS sequence"/>
</dbReference>
<dbReference type="EMBL" id="CAJNNV010000095">
    <property type="protein sequence ID" value="CAE8581441.1"/>
    <property type="molecule type" value="Genomic_DNA"/>
</dbReference>
<evidence type="ECO:0000313" key="3">
    <source>
        <dbReference type="Proteomes" id="UP000626109"/>
    </source>
</evidence>
<dbReference type="AlphaFoldDB" id="A0A813L4S3"/>